<keyword evidence="2" id="KW-1185">Reference proteome</keyword>
<protein>
    <submittedName>
        <fullName evidence="1">Uncharacterized protein</fullName>
    </submittedName>
</protein>
<dbReference type="RefSeq" id="XP_041222399.1">
    <property type="nucleotide sequence ID" value="XM_041362529.1"/>
</dbReference>
<dbReference type="AlphaFoldDB" id="A0AAD4E202"/>
<reference evidence="1" key="1">
    <citation type="journal article" date="2020" name="New Phytol.">
        <title>Comparative genomics reveals dynamic genome evolution in host specialist ectomycorrhizal fungi.</title>
        <authorList>
            <person name="Lofgren L.A."/>
            <person name="Nguyen N.H."/>
            <person name="Vilgalys R."/>
            <person name="Ruytinx J."/>
            <person name="Liao H.L."/>
            <person name="Branco S."/>
            <person name="Kuo A."/>
            <person name="LaButti K."/>
            <person name="Lipzen A."/>
            <person name="Andreopoulos W."/>
            <person name="Pangilinan J."/>
            <person name="Riley R."/>
            <person name="Hundley H."/>
            <person name="Na H."/>
            <person name="Barry K."/>
            <person name="Grigoriev I.V."/>
            <person name="Stajich J.E."/>
            <person name="Kennedy P.G."/>
        </authorList>
    </citation>
    <scope>NUCLEOTIDE SEQUENCE</scope>
    <source>
        <strain evidence="1">FC203</strain>
    </source>
</reference>
<evidence type="ECO:0000313" key="1">
    <source>
        <dbReference type="EMBL" id="KAG1896823.1"/>
    </source>
</evidence>
<dbReference type="Proteomes" id="UP001195769">
    <property type="component" value="Unassembled WGS sequence"/>
</dbReference>
<comment type="caution">
    <text evidence="1">The sequence shown here is derived from an EMBL/GenBank/DDBJ whole genome shotgun (WGS) entry which is preliminary data.</text>
</comment>
<accession>A0AAD4E202</accession>
<dbReference type="GeneID" id="64656827"/>
<proteinExistence type="predicted"/>
<evidence type="ECO:0000313" key="2">
    <source>
        <dbReference type="Proteomes" id="UP001195769"/>
    </source>
</evidence>
<organism evidence="1 2">
    <name type="scientific">Suillus fuscotomentosus</name>
    <dbReference type="NCBI Taxonomy" id="1912939"/>
    <lineage>
        <taxon>Eukaryota</taxon>
        <taxon>Fungi</taxon>
        <taxon>Dikarya</taxon>
        <taxon>Basidiomycota</taxon>
        <taxon>Agaricomycotina</taxon>
        <taxon>Agaricomycetes</taxon>
        <taxon>Agaricomycetidae</taxon>
        <taxon>Boletales</taxon>
        <taxon>Suillineae</taxon>
        <taxon>Suillaceae</taxon>
        <taxon>Suillus</taxon>
    </lineage>
</organism>
<name>A0AAD4E202_9AGAM</name>
<gene>
    <name evidence="1" type="ORF">F5891DRAFT_1052354</name>
</gene>
<dbReference type="EMBL" id="JABBWK010000052">
    <property type="protein sequence ID" value="KAG1896823.1"/>
    <property type="molecule type" value="Genomic_DNA"/>
</dbReference>
<sequence length="158" mass="18168">MIGPIIATSRIRSVILITALECTDSAEHEFLLFYFRYSTSSAEAVVFSDRTVERGNGSRPMREMERLFLMIIFPISLIERSYVRSHFVHLLHIQCSTWPLCYASSINKPLLINCTRSSVIAESVWMSLSLILREKLLQEILLSESRIMQRSQSSYSSL</sequence>